<evidence type="ECO:0000313" key="1">
    <source>
        <dbReference type="EMBL" id="CEQ38347.1"/>
    </source>
</evidence>
<reference evidence="1" key="1">
    <citation type="journal article" date="2015" name="PLoS ONE">
        <title>Investigation of a Large Collection of Pseudomonas aeruginosa Bacteriophages Collected from a Single Environmental Source in Abidjan, Cote d'Ivoire.</title>
        <authorList>
            <person name="Essoh C."/>
            <person name="Latino L."/>
            <person name="Midoux C."/>
            <person name="Blouin Y."/>
            <person name="Loukou G."/>
            <person name="Nguetta S.P."/>
            <person name="Lathro S."/>
            <person name="Cablanmian A."/>
            <person name="Kouassi A.K."/>
            <person name="Vergnaud G."/>
            <person name="Pourcel C."/>
        </authorList>
    </citation>
    <scope>NUCLEOTIDE SEQUENCE [LARGE SCALE GENOMIC DNA]</scope>
    <source>
        <strain evidence="1">Ab06</strain>
    </source>
</reference>
<name>A0A0C7THL4_9CAUD</name>
<dbReference type="EMBL" id="LN610582">
    <property type="protein sequence ID" value="CEQ38347.1"/>
    <property type="molecule type" value="Genomic_DNA"/>
</dbReference>
<sequence>MKQVNFEKAISSLENGTTVVLYLAGVEGFEKDLVYRTYLFKGGFGHVKDSYDDGTSISNIYPLNQGGTMGSVLKDCLVWDLSVAHTVSYNGG</sequence>
<organism evidence="1">
    <name type="scientific">Pseudomonas phage vB_PaeM_PAO1_Ab06</name>
    <dbReference type="NCBI Taxonomy" id="1548910"/>
    <lineage>
        <taxon>Viruses</taxon>
        <taxon>Duplodnaviria</taxon>
        <taxon>Heunggongvirae</taxon>
        <taxon>Uroviricota</taxon>
        <taxon>Caudoviricetes</taxon>
        <taxon>Vandenendeviridae</taxon>
        <taxon>Nankokuvirus</taxon>
        <taxon>Nankokuvirus Ab03</taxon>
    </lineage>
</organism>
<accession>A0A0C7THL4</accession>
<proteinExistence type="predicted"/>
<protein>
    <submittedName>
        <fullName evidence="1">Uncharacterized protein</fullName>
    </submittedName>
</protein>
<gene>
    <name evidence="1" type="primary">ORF_035</name>
</gene>